<evidence type="ECO:0000256" key="1">
    <source>
        <dbReference type="SAM" id="MobiDB-lite"/>
    </source>
</evidence>
<feature type="compositionally biased region" description="Polar residues" evidence="1">
    <location>
        <begin position="132"/>
        <end position="143"/>
    </location>
</feature>
<accession>A0AA36FX82</accession>
<sequence>MSLSQEDPRDRQAFVAFHRLGHKGLLVSREAQGHVVNPAMMGAPAWMVWMVDPEKMPTIALVLIHRQQIGRLTPSVTLSSQEAPWIRKIKRVSKSALVTQQQKAEGVIRRSRSQARTPGQQQPDHSAVIVNQHKTTNSTKTQA</sequence>
<gene>
    <name evidence="2" type="ORF">MSPICULIGERA_LOCUS9742</name>
</gene>
<evidence type="ECO:0000313" key="2">
    <source>
        <dbReference type="EMBL" id="CAJ0571332.1"/>
    </source>
</evidence>
<dbReference type="Proteomes" id="UP001177023">
    <property type="component" value="Unassembled WGS sequence"/>
</dbReference>
<reference evidence="2" key="1">
    <citation type="submission" date="2023-06" db="EMBL/GenBank/DDBJ databases">
        <authorList>
            <person name="Delattre M."/>
        </authorList>
    </citation>
    <scope>NUCLEOTIDE SEQUENCE</scope>
    <source>
        <strain evidence="2">AF72</strain>
    </source>
</reference>
<protein>
    <submittedName>
        <fullName evidence="2">Uncharacterized protein</fullName>
    </submittedName>
</protein>
<comment type="caution">
    <text evidence="2">The sequence shown here is derived from an EMBL/GenBank/DDBJ whole genome shotgun (WGS) entry which is preliminary data.</text>
</comment>
<name>A0AA36FX82_9BILA</name>
<feature type="region of interest" description="Disordered" evidence="1">
    <location>
        <begin position="100"/>
        <end position="143"/>
    </location>
</feature>
<proteinExistence type="predicted"/>
<dbReference type="AlphaFoldDB" id="A0AA36FX82"/>
<evidence type="ECO:0000313" key="3">
    <source>
        <dbReference type="Proteomes" id="UP001177023"/>
    </source>
</evidence>
<feature type="compositionally biased region" description="Polar residues" evidence="1">
    <location>
        <begin position="114"/>
        <end position="124"/>
    </location>
</feature>
<organism evidence="2 3">
    <name type="scientific">Mesorhabditis spiculigera</name>
    <dbReference type="NCBI Taxonomy" id="96644"/>
    <lineage>
        <taxon>Eukaryota</taxon>
        <taxon>Metazoa</taxon>
        <taxon>Ecdysozoa</taxon>
        <taxon>Nematoda</taxon>
        <taxon>Chromadorea</taxon>
        <taxon>Rhabditida</taxon>
        <taxon>Rhabditina</taxon>
        <taxon>Rhabditomorpha</taxon>
        <taxon>Rhabditoidea</taxon>
        <taxon>Rhabditidae</taxon>
        <taxon>Mesorhabditinae</taxon>
        <taxon>Mesorhabditis</taxon>
    </lineage>
</organism>
<keyword evidence="3" id="KW-1185">Reference proteome</keyword>
<dbReference type="EMBL" id="CATQJA010002556">
    <property type="protein sequence ID" value="CAJ0571332.1"/>
    <property type="molecule type" value="Genomic_DNA"/>
</dbReference>
<feature type="non-terminal residue" evidence="2">
    <location>
        <position position="1"/>
    </location>
</feature>